<keyword evidence="1" id="KW-0677">Repeat</keyword>
<dbReference type="PROSITE" id="PS51903">
    <property type="entry name" value="CLP_R"/>
    <property type="match status" value="1"/>
</dbReference>
<dbReference type="RefSeq" id="WP_106180686.1">
    <property type="nucleotide sequence ID" value="NZ_PVNH01000009.1"/>
</dbReference>
<accession>A0A2T0LQ80</accession>
<dbReference type="OrthoDB" id="3628183at2"/>
<evidence type="ECO:0000313" key="4">
    <source>
        <dbReference type="Proteomes" id="UP000238362"/>
    </source>
</evidence>
<evidence type="ECO:0000259" key="2">
    <source>
        <dbReference type="PROSITE" id="PS51903"/>
    </source>
</evidence>
<dbReference type="Gene3D" id="1.10.1780.10">
    <property type="entry name" value="Clp, N-terminal domain"/>
    <property type="match status" value="2"/>
</dbReference>
<name>A0A2T0LQ80_9PSEU</name>
<comment type="caution">
    <text evidence="3">The sequence shown here is derived from an EMBL/GenBank/DDBJ whole genome shotgun (WGS) entry which is preliminary data.</text>
</comment>
<evidence type="ECO:0000256" key="1">
    <source>
        <dbReference type="PROSITE-ProRule" id="PRU01251"/>
    </source>
</evidence>
<dbReference type="InterPro" id="IPR004176">
    <property type="entry name" value="Clp_R_N"/>
</dbReference>
<dbReference type="Proteomes" id="UP000238362">
    <property type="component" value="Unassembled WGS sequence"/>
</dbReference>
<feature type="domain" description="Clp R" evidence="2">
    <location>
        <begin position="2"/>
        <end position="180"/>
    </location>
</feature>
<dbReference type="AlphaFoldDB" id="A0A2T0LQ80"/>
<organism evidence="3 4">
    <name type="scientific">Prauserella shujinwangii</name>
    <dbReference type="NCBI Taxonomy" id="1453103"/>
    <lineage>
        <taxon>Bacteria</taxon>
        <taxon>Bacillati</taxon>
        <taxon>Actinomycetota</taxon>
        <taxon>Actinomycetes</taxon>
        <taxon>Pseudonocardiales</taxon>
        <taxon>Pseudonocardiaceae</taxon>
        <taxon>Prauserella</taxon>
    </lineage>
</organism>
<sequence>MFERFTKDAREVVVEAQGKAVAQDAAEIGAEHLLLALIAAPDGRAARLLTELGAEPELLTAELNNVRRRGGLSDSDAEALAEFGIDVDAIVERVERAHGEYALADRPRRTRSRTLRHRPFTSGAKQVLERTLREALDLGDRHIGSEHILLALATQPGATADVLATYGADPVAIRRALARP</sequence>
<protein>
    <submittedName>
        <fullName evidence="3">ClpA/ClpB-like protein</fullName>
    </submittedName>
</protein>
<proteinExistence type="predicted"/>
<dbReference type="Pfam" id="PF02861">
    <property type="entry name" value="Clp_N"/>
    <property type="match status" value="2"/>
</dbReference>
<evidence type="ECO:0000313" key="3">
    <source>
        <dbReference type="EMBL" id="PRX45484.1"/>
    </source>
</evidence>
<gene>
    <name evidence="3" type="ORF">B0I33_109147</name>
</gene>
<dbReference type="InterPro" id="IPR036628">
    <property type="entry name" value="Clp_N_dom_sf"/>
</dbReference>
<dbReference type="SUPFAM" id="SSF81923">
    <property type="entry name" value="Double Clp-N motif"/>
    <property type="match status" value="2"/>
</dbReference>
<dbReference type="EMBL" id="PVNH01000009">
    <property type="protein sequence ID" value="PRX45484.1"/>
    <property type="molecule type" value="Genomic_DNA"/>
</dbReference>
<keyword evidence="4" id="KW-1185">Reference proteome</keyword>
<reference evidence="3 4" key="1">
    <citation type="submission" date="2018-03" db="EMBL/GenBank/DDBJ databases">
        <title>Genomic Encyclopedia of Type Strains, Phase III (KMG-III): the genomes of soil and plant-associated and newly described type strains.</title>
        <authorList>
            <person name="Whitman W."/>
        </authorList>
    </citation>
    <scope>NUCLEOTIDE SEQUENCE [LARGE SCALE GENOMIC DNA]</scope>
    <source>
        <strain evidence="3 4">CGMCC 4.7125</strain>
    </source>
</reference>